<sequence>MRLFLELNGSHRSPGSGPERESAGEGVKTPKHQGGPGFSPGGRLSRSRPRAGPLRPCSPPYPQHLQLRLPGTEQMPSECVTFLNIKPASCMEKVICELVLIQGYGQVLETMARPQPICGEDLVRGGL</sequence>
<proteinExistence type="predicted"/>
<keyword evidence="3" id="KW-1185">Reference proteome</keyword>
<protein>
    <submittedName>
        <fullName evidence="2">Uncharacterized protein</fullName>
    </submittedName>
</protein>
<feature type="region of interest" description="Disordered" evidence="1">
    <location>
        <begin position="1"/>
        <end position="63"/>
    </location>
</feature>
<name>L5LZA4_MYODS</name>
<dbReference type="AlphaFoldDB" id="L5LZA4"/>
<gene>
    <name evidence="2" type="ORF">MDA_GLEAN10022649</name>
</gene>
<dbReference type="EMBL" id="KB106264">
    <property type="protein sequence ID" value="ELK31421.1"/>
    <property type="molecule type" value="Genomic_DNA"/>
</dbReference>
<evidence type="ECO:0000256" key="1">
    <source>
        <dbReference type="SAM" id="MobiDB-lite"/>
    </source>
</evidence>
<evidence type="ECO:0000313" key="3">
    <source>
        <dbReference type="Proteomes" id="UP000010556"/>
    </source>
</evidence>
<accession>L5LZA4</accession>
<evidence type="ECO:0000313" key="2">
    <source>
        <dbReference type="EMBL" id="ELK31421.1"/>
    </source>
</evidence>
<dbReference type="Proteomes" id="UP000010556">
    <property type="component" value="Unassembled WGS sequence"/>
</dbReference>
<organism evidence="2 3">
    <name type="scientific">Myotis davidii</name>
    <name type="common">David's myotis</name>
    <dbReference type="NCBI Taxonomy" id="225400"/>
    <lineage>
        <taxon>Eukaryota</taxon>
        <taxon>Metazoa</taxon>
        <taxon>Chordata</taxon>
        <taxon>Craniata</taxon>
        <taxon>Vertebrata</taxon>
        <taxon>Euteleostomi</taxon>
        <taxon>Mammalia</taxon>
        <taxon>Eutheria</taxon>
        <taxon>Laurasiatheria</taxon>
        <taxon>Chiroptera</taxon>
        <taxon>Yangochiroptera</taxon>
        <taxon>Vespertilionidae</taxon>
        <taxon>Myotis</taxon>
    </lineage>
</organism>
<reference evidence="3" key="1">
    <citation type="journal article" date="2013" name="Science">
        <title>Comparative analysis of bat genomes provides insight into the evolution of flight and immunity.</title>
        <authorList>
            <person name="Zhang G."/>
            <person name="Cowled C."/>
            <person name="Shi Z."/>
            <person name="Huang Z."/>
            <person name="Bishop-Lilly K.A."/>
            <person name="Fang X."/>
            <person name="Wynne J.W."/>
            <person name="Xiong Z."/>
            <person name="Baker M.L."/>
            <person name="Zhao W."/>
            <person name="Tachedjian M."/>
            <person name="Zhu Y."/>
            <person name="Zhou P."/>
            <person name="Jiang X."/>
            <person name="Ng J."/>
            <person name="Yang L."/>
            <person name="Wu L."/>
            <person name="Xiao J."/>
            <person name="Feng Y."/>
            <person name="Chen Y."/>
            <person name="Sun X."/>
            <person name="Zhang Y."/>
            <person name="Marsh G.A."/>
            <person name="Crameri G."/>
            <person name="Broder C.C."/>
            <person name="Frey K.G."/>
            <person name="Wang L.F."/>
            <person name="Wang J."/>
        </authorList>
    </citation>
    <scope>NUCLEOTIDE SEQUENCE [LARGE SCALE GENOMIC DNA]</scope>
</reference>